<dbReference type="PANTHER" id="PTHR33734:SF22">
    <property type="entry name" value="MEMBRANE-BOUND LYTIC MUREIN TRANSGLYCOSYLASE D"/>
    <property type="match status" value="1"/>
</dbReference>
<reference evidence="4" key="1">
    <citation type="submission" date="2022-08" db="EMBL/GenBank/DDBJ databases">
        <title>Catabolic pathway analysis in culturable SAR92 clade bacteria reveals their overlooked roles in DMSP degradation in coastal seas.</title>
        <authorList>
            <person name="He X."/>
            <person name="Zhang X."/>
            <person name="Zhang Y."/>
        </authorList>
    </citation>
    <scope>NUCLEOTIDE SEQUENCE</scope>
    <source>
        <strain evidence="4">H455</strain>
    </source>
</reference>
<feature type="domain" description="LysM" evidence="3">
    <location>
        <begin position="356"/>
        <end position="399"/>
    </location>
</feature>
<dbReference type="SUPFAM" id="SSF54106">
    <property type="entry name" value="LysM domain"/>
    <property type="match status" value="3"/>
</dbReference>
<keyword evidence="2" id="KW-0732">Signal</keyword>
<dbReference type="Gene3D" id="1.10.530.10">
    <property type="match status" value="1"/>
</dbReference>
<feature type="domain" description="LysM" evidence="3">
    <location>
        <begin position="420"/>
        <end position="463"/>
    </location>
</feature>
<evidence type="ECO:0000259" key="3">
    <source>
        <dbReference type="PROSITE" id="PS51782"/>
    </source>
</evidence>
<name>A0ABY5TIW2_9GAMM</name>
<keyword evidence="5" id="KW-1185">Reference proteome</keyword>
<dbReference type="PANTHER" id="PTHR33734">
    <property type="entry name" value="LYSM DOMAIN-CONTAINING GPI-ANCHORED PROTEIN 2"/>
    <property type="match status" value="1"/>
</dbReference>
<feature type="chain" id="PRO_5046722108" evidence="2">
    <location>
        <begin position="28"/>
        <end position="529"/>
    </location>
</feature>
<feature type="signal peptide" evidence="2">
    <location>
        <begin position="1"/>
        <end position="27"/>
    </location>
</feature>
<dbReference type="InterPro" id="IPR018392">
    <property type="entry name" value="LysM"/>
</dbReference>
<protein>
    <submittedName>
        <fullName evidence="4">LysM peptidoglycan-binding domain-containing protein</fullName>
    </submittedName>
</protein>
<dbReference type="InterPro" id="IPR008258">
    <property type="entry name" value="Transglycosylase_SLT_dom_1"/>
</dbReference>
<accession>A0ABY5TIW2</accession>
<organism evidence="4 5">
    <name type="scientific">SAR92 clade bacterium H455</name>
    <dbReference type="NCBI Taxonomy" id="2974818"/>
    <lineage>
        <taxon>Bacteria</taxon>
        <taxon>Pseudomonadati</taxon>
        <taxon>Pseudomonadota</taxon>
        <taxon>Gammaproteobacteria</taxon>
        <taxon>Cellvibrionales</taxon>
        <taxon>Porticoccaceae</taxon>
        <taxon>SAR92 clade</taxon>
    </lineage>
</organism>
<dbReference type="InterPro" id="IPR036779">
    <property type="entry name" value="LysM_dom_sf"/>
</dbReference>
<dbReference type="Gene3D" id="3.10.350.10">
    <property type="entry name" value="LysM domain"/>
    <property type="match status" value="3"/>
</dbReference>
<dbReference type="Pfam" id="PF01476">
    <property type="entry name" value="LysM"/>
    <property type="match status" value="3"/>
</dbReference>
<comment type="similarity">
    <text evidence="1">Belongs to the transglycosylase Slt family.</text>
</comment>
<evidence type="ECO:0000313" key="5">
    <source>
        <dbReference type="Proteomes" id="UP001059934"/>
    </source>
</evidence>
<dbReference type="PROSITE" id="PS51257">
    <property type="entry name" value="PROKAR_LIPOPROTEIN"/>
    <property type="match status" value="1"/>
</dbReference>
<sequence length="529" mass="59546">MLSVVLKASSKRLLLPLCIALTALSCAQLPEQDPVAATNEEPTNVVMALNLDKPSELDDKTLTAEPLDQAENAKLAETLPTDLWQRLRSGFALTPESIPASVVKQRDWYLRNPSYLKTVFGRAEPFIFYVTEQLSEAGLPLELALLPIVESTYDPLAYSHSHAVGLWQFIPSTGESLGLRRDRWYDGRRDVIDSTDAAITYLTRLHRRFDNDWLLALAAYNSGQGYVSKSIRRNRKAQKDTDFWSIKLPRETRNYVPQLLALATLIRDPEKYGIELPAIANQPFFEIVEINSQIDLRTVVELSGIELADFTRLNPAFRRSLTPPQKTHNLLLPVGTAQPLRDMLATTDPRSWVPHTEYAVTHGDTLSEIAARFDIPTAWLRERNSLKTDRLQLKQVLLIPHSGSSGDYLTNAKSGALEPNYYTVRSGDSLWSIAKKFNTSIKRLRETNKLSSNTLQLNDRLVVGSQATEVKSEHVRKLSYRVRRGDSLSLIASRFDVAISDITSWNKIGRSALLQPGQRLTLFINALKI</sequence>
<dbReference type="Proteomes" id="UP001059934">
    <property type="component" value="Chromosome"/>
</dbReference>
<dbReference type="SUPFAM" id="SSF53955">
    <property type="entry name" value="Lysozyme-like"/>
    <property type="match status" value="1"/>
</dbReference>
<feature type="domain" description="LysM" evidence="3">
    <location>
        <begin position="478"/>
        <end position="522"/>
    </location>
</feature>
<dbReference type="EMBL" id="CP103416">
    <property type="protein sequence ID" value="UVW33783.1"/>
    <property type="molecule type" value="Genomic_DNA"/>
</dbReference>
<dbReference type="SMART" id="SM00257">
    <property type="entry name" value="LysM"/>
    <property type="match status" value="3"/>
</dbReference>
<dbReference type="PROSITE" id="PS00922">
    <property type="entry name" value="TRANSGLYCOSYLASE"/>
    <property type="match status" value="1"/>
</dbReference>
<dbReference type="CDD" id="cd16894">
    <property type="entry name" value="MltD-like"/>
    <property type="match status" value="1"/>
</dbReference>
<dbReference type="InterPro" id="IPR000189">
    <property type="entry name" value="Transglyc_AS"/>
</dbReference>
<evidence type="ECO:0000313" key="4">
    <source>
        <dbReference type="EMBL" id="UVW33783.1"/>
    </source>
</evidence>
<proteinExistence type="inferred from homology"/>
<evidence type="ECO:0000256" key="2">
    <source>
        <dbReference type="SAM" id="SignalP"/>
    </source>
</evidence>
<dbReference type="InterPro" id="IPR023346">
    <property type="entry name" value="Lysozyme-like_dom_sf"/>
</dbReference>
<gene>
    <name evidence="4" type="ORF">NYF23_06945</name>
</gene>
<dbReference type="CDD" id="cd00118">
    <property type="entry name" value="LysM"/>
    <property type="match status" value="3"/>
</dbReference>
<dbReference type="PROSITE" id="PS51782">
    <property type="entry name" value="LYSM"/>
    <property type="match status" value="3"/>
</dbReference>
<dbReference type="Pfam" id="PF01464">
    <property type="entry name" value="SLT"/>
    <property type="match status" value="1"/>
</dbReference>
<evidence type="ECO:0000256" key="1">
    <source>
        <dbReference type="ARBA" id="ARBA00007734"/>
    </source>
</evidence>